<feature type="compositionally biased region" description="Polar residues" evidence="2">
    <location>
        <begin position="1342"/>
        <end position="1360"/>
    </location>
</feature>
<dbReference type="Pfam" id="PF00373">
    <property type="entry name" value="FERM_M"/>
    <property type="match status" value="1"/>
</dbReference>
<feature type="region of interest" description="Disordered" evidence="2">
    <location>
        <begin position="450"/>
        <end position="576"/>
    </location>
</feature>
<evidence type="ECO:0000256" key="1">
    <source>
        <dbReference type="ARBA" id="ARBA00022737"/>
    </source>
</evidence>
<feature type="compositionally biased region" description="Polar residues" evidence="2">
    <location>
        <begin position="1397"/>
        <end position="1408"/>
    </location>
</feature>
<feature type="region of interest" description="Disordered" evidence="2">
    <location>
        <begin position="1342"/>
        <end position="1362"/>
    </location>
</feature>
<feature type="compositionally biased region" description="Polar residues" evidence="2">
    <location>
        <begin position="466"/>
        <end position="481"/>
    </location>
</feature>
<dbReference type="Gene3D" id="2.30.29.30">
    <property type="entry name" value="Pleckstrin-homology domain (PH domain)/Phosphotyrosine-binding domain (PTB)"/>
    <property type="match status" value="1"/>
</dbReference>
<dbReference type="Gene3D" id="1.10.510.10">
    <property type="entry name" value="Transferase(Phosphotransferase) domain 1"/>
    <property type="match status" value="1"/>
</dbReference>
<protein>
    <recommendedName>
        <fullName evidence="7">FERM domain-containing protein</fullName>
    </recommendedName>
</protein>
<dbReference type="PANTHER" id="PTHR46900">
    <property type="entry name" value="TYROSINE-PROTEIN PHOSPHATASE NON-RECEPTOR TYPE 13"/>
    <property type="match status" value="1"/>
</dbReference>
<evidence type="ECO:0000256" key="2">
    <source>
        <dbReference type="SAM" id="MobiDB-lite"/>
    </source>
</evidence>
<dbReference type="EMBL" id="JBJJXI010000169">
    <property type="protein sequence ID" value="KAL3384680.1"/>
    <property type="molecule type" value="Genomic_DNA"/>
</dbReference>
<reference evidence="5 6" key="1">
    <citation type="journal article" date="2024" name="bioRxiv">
        <title>A reference genome for Trichogramma kaykai: A tiny desert-dwelling parasitoid wasp with competing sex-ratio distorters.</title>
        <authorList>
            <person name="Culotta J."/>
            <person name="Lindsey A.R."/>
        </authorList>
    </citation>
    <scope>NUCLEOTIDE SEQUENCE [LARGE SCALE GENOMIC DNA]</scope>
    <source>
        <strain evidence="5 6">KSX58</strain>
    </source>
</reference>
<evidence type="ECO:0008006" key="7">
    <source>
        <dbReference type="Google" id="ProtNLM"/>
    </source>
</evidence>
<dbReference type="InterPro" id="IPR019748">
    <property type="entry name" value="FERM_central"/>
</dbReference>
<dbReference type="PANTHER" id="PTHR46900:SF2">
    <property type="entry name" value="TYROSINE-PROTEIN PHOSPHATASE NON-RECEPTOR TYPE 13"/>
    <property type="match status" value="1"/>
</dbReference>
<gene>
    <name evidence="5" type="ORF">TKK_019512</name>
</gene>
<feature type="compositionally biased region" description="Basic and acidic residues" evidence="2">
    <location>
        <begin position="1218"/>
        <end position="1227"/>
    </location>
</feature>
<keyword evidence="1" id="KW-0677">Repeat</keyword>
<feature type="compositionally biased region" description="Basic and acidic residues" evidence="2">
    <location>
        <begin position="487"/>
        <end position="502"/>
    </location>
</feature>
<accession>A0ABD2VVD5</accession>
<comment type="caution">
    <text evidence="5">The sequence shown here is derived from an EMBL/GenBank/DDBJ whole genome shotgun (WGS) entry which is preliminary data.</text>
</comment>
<name>A0ABD2VVD5_9HYME</name>
<evidence type="ECO:0000259" key="3">
    <source>
        <dbReference type="PROSITE" id="PS50057"/>
    </source>
</evidence>
<dbReference type="GO" id="GO:0030182">
    <property type="term" value="P:neuron differentiation"/>
    <property type="evidence" value="ECO:0007669"/>
    <property type="project" value="UniProtKB-ARBA"/>
</dbReference>
<dbReference type="SMART" id="SM00750">
    <property type="entry name" value="KIND"/>
    <property type="match status" value="1"/>
</dbReference>
<dbReference type="PROSITE" id="PS50057">
    <property type="entry name" value="FERM_3"/>
    <property type="match status" value="1"/>
</dbReference>
<feature type="region of interest" description="Disordered" evidence="2">
    <location>
        <begin position="199"/>
        <end position="251"/>
    </location>
</feature>
<feature type="compositionally biased region" description="Polar residues" evidence="2">
    <location>
        <begin position="503"/>
        <end position="539"/>
    </location>
</feature>
<dbReference type="InterPro" id="IPR052074">
    <property type="entry name" value="NonRcpt_TyrProt_Phosphatase"/>
</dbReference>
<feature type="region of interest" description="Disordered" evidence="2">
    <location>
        <begin position="1396"/>
        <end position="1416"/>
    </location>
</feature>
<dbReference type="SMART" id="SM00295">
    <property type="entry name" value="B41"/>
    <property type="match status" value="1"/>
</dbReference>
<proteinExistence type="predicted"/>
<dbReference type="GO" id="GO:0071944">
    <property type="term" value="C:cell periphery"/>
    <property type="evidence" value="ECO:0007669"/>
    <property type="project" value="UniProtKB-ARBA"/>
</dbReference>
<dbReference type="SUPFAM" id="SSF47031">
    <property type="entry name" value="Second domain of FERM"/>
    <property type="match status" value="1"/>
</dbReference>
<feature type="region of interest" description="Disordered" evidence="2">
    <location>
        <begin position="402"/>
        <end position="428"/>
    </location>
</feature>
<dbReference type="Proteomes" id="UP001627154">
    <property type="component" value="Unassembled WGS sequence"/>
</dbReference>
<dbReference type="GO" id="GO:0009887">
    <property type="term" value="P:animal organ morphogenesis"/>
    <property type="evidence" value="ECO:0007669"/>
    <property type="project" value="UniProtKB-ARBA"/>
</dbReference>
<dbReference type="PROSITE" id="PS51377">
    <property type="entry name" value="KIND"/>
    <property type="match status" value="1"/>
</dbReference>
<dbReference type="SUPFAM" id="SSF50729">
    <property type="entry name" value="PH domain-like"/>
    <property type="match status" value="1"/>
</dbReference>
<evidence type="ECO:0000259" key="4">
    <source>
        <dbReference type="PROSITE" id="PS51377"/>
    </source>
</evidence>
<evidence type="ECO:0000313" key="5">
    <source>
        <dbReference type="EMBL" id="KAL3384680.1"/>
    </source>
</evidence>
<feature type="region of interest" description="Disordered" evidence="2">
    <location>
        <begin position="1010"/>
        <end position="1032"/>
    </location>
</feature>
<dbReference type="InterPro" id="IPR000299">
    <property type="entry name" value="FERM_domain"/>
</dbReference>
<dbReference type="InterPro" id="IPR018980">
    <property type="entry name" value="FERM_PH-like_C"/>
</dbReference>
<feature type="compositionally biased region" description="Basic and acidic residues" evidence="2">
    <location>
        <begin position="1161"/>
        <end position="1192"/>
    </location>
</feature>
<sequence>MPMKTPGGAVLEVVVGDVLALRGTGLAAAETWALLCQAAQALQDLFLSNGGVVGDSRAEPLVTPHTLELTAQGRVKLLQAAPDTARAYLPPEYRPGRIYSDTDSEKMWMYSLGRALLDTTPRATALTGTVSVSPSSALQSVLAAMTEPDPQRRASLMNLLDVISEYCRTRLQSRPFTHTVTDMYREVVRSASYSARKRAAVARVTRQQHQLQQQQQAQPHPLSANAVPARQNPPGRHHHHHHHHGGKANGNALFKAQSRNSRSQPNLLNLGPEGRCSTYGYVIDARNLHLRTNSQPEYCQLNRASIGATVPHHVRSTSNIAAMTASSASSVSASGLVASNNRGPNVGGGGGDDARNANNACSSSGYGFDPVYAMPVKPFLSTQDVRNANTNNNNGNEARLFQSAEQQQQQQQFGITTTEQQLQRPQTIGNATRSGISQLNINEAASAAATAAAQTRETEDLYATPSKPNSNLLQRQHSSPQFPLISRQDREGKKVWEFDKPTSNELAGKSASLSASQNGNNSRTTAASQRQYQQTQPTSVAADEEQSPERQKQIESKASSPYSTPRGPPPPKPPRIITSLKKAQAAHATAAASAATAAAATAAVNAIGAQDVAVAKLQKPPRDFKNGPRALKSKAVQRAPSRLYRTVNGPAASFNKTHCVGPEFVVRANQPAKLLTVGDFKINNMGRLTVILLTGQRIEVTCDPQKVTAGELFQVLVQSEGLEENFTLGLAALLAGDFAMLPSETKLNKVAPPGWASSGKNKISLGLPTTFMLYLRLRFFLPSLRGIRSWISKHMLYLQIRRCILEQQFVCPLAQLINLAGLALQAEFGDYSVNEHGCSDYFLLEHYVPESLILNSEEQKYRHPQLPDSGEALRKRLQQAHFERRGLDPSKAEEMFISHAQCLPDYGAHYYTATVDAKEFNKIIAKQKKSAETNSQQKSDDQPLQQIAENENIYELDKNSDYQIYGKIEFSNTGAREQYFQRSSYTDEQKIMLSRSPSSVMDDIYAAKKANQSENDKSSNNNKNKAKTAKPKKGDSDVWLAVHSQGLKVFERGARLRERVEMSRFDWKDIQTLSYGKNYLIVHTKIGGKRFKFKLKMDHRKSFYAFKLTSLHHQFFLKLRSELTSLQGLVKDFGVPLIVEPNSPKPKMRPESAKTKITFADAEKQHKLEKPRLEEQQNKENENPFKESDDIKLSNGNHIDTFDDAESNINGNGGQVNKRLEPEGEARDTEDENDHTLTVNRNILSTNVSNGLKVLEHHEIDRIYNYIEDRMTNGQEKEDFIYSMPKKSSFSQSKTKKSDEKIENPEALYAAINKSGLPKKIEYTVPENEAWKVVDVQRLPHKSSNGNYNYNQSRNRNLSKMPQRLEVVKVENRSMYSTSMDKRRLNLNDDLELRSLQSDSASAKSTESPLPEAYVL</sequence>
<feature type="compositionally biased region" description="Basic residues" evidence="2">
    <location>
        <begin position="235"/>
        <end position="246"/>
    </location>
</feature>
<dbReference type="InterPro" id="IPR011019">
    <property type="entry name" value="KIND_dom"/>
</dbReference>
<dbReference type="InterPro" id="IPR011993">
    <property type="entry name" value="PH-like_dom_sf"/>
</dbReference>
<dbReference type="InterPro" id="IPR014352">
    <property type="entry name" value="FERM/acyl-CoA-bd_prot_sf"/>
</dbReference>
<dbReference type="SMART" id="SM01196">
    <property type="entry name" value="FERM_C"/>
    <property type="match status" value="1"/>
</dbReference>
<dbReference type="Gene3D" id="1.20.80.10">
    <property type="match status" value="1"/>
</dbReference>
<dbReference type="CDD" id="cd14473">
    <property type="entry name" value="FERM_B-lobe"/>
    <property type="match status" value="1"/>
</dbReference>
<dbReference type="InterPro" id="IPR035963">
    <property type="entry name" value="FERM_2"/>
</dbReference>
<feature type="compositionally biased region" description="Polar residues" evidence="2">
    <location>
        <begin position="413"/>
        <end position="428"/>
    </location>
</feature>
<feature type="region of interest" description="Disordered" evidence="2">
    <location>
        <begin position="1160"/>
        <end position="1234"/>
    </location>
</feature>
<dbReference type="Pfam" id="PF09380">
    <property type="entry name" value="FERM_C"/>
    <property type="match status" value="1"/>
</dbReference>
<feature type="domain" description="KIND" evidence="4">
    <location>
        <begin position="13"/>
        <end position="218"/>
    </location>
</feature>
<feature type="domain" description="FERM" evidence="3">
    <location>
        <begin position="686"/>
        <end position="1120"/>
    </location>
</feature>
<feature type="non-terminal residue" evidence="5">
    <location>
        <position position="1416"/>
    </location>
</feature>
<dbReference type="InterPro" id="IPR019749">
    <property type="entry name" value="Band_41_domain"/>
</dbReference>
<organism evidence="5 6">
    <name type="scientific">Trichogramma kaykai</name>
    <dbReference type="NCBI Taxonomy" id="54128"/>
    <lineage>
        <taxon>Eukaryota</taxon>
        <taxon>Metazoa</taxon>
        <taxon>Ecdysozoa</taxon>
        <taxon>Arthropoda</taxon>
        <taxon>Hexapoda</taxon>
        <taxon>Insecta</taxon>
        <taxon>Pterygota</taxon>
        <taxon>Neoptera</taxon>
        <taxon>Endopterygota</taxon>
        <taxon>Hymenoptera</taxon>
        <taxon>Apocrita</taxon>
        <taxon>Proctotrupomorpha</taxon>
        <taxon>Chalcidoidea</taxon>
        <taxon>Trichogrammatidae</taxon>
        <taxon>Trichogramma</taxon>
    </lineage>
</organism>
<feature type="compositionally biased region" description="Low complexity" evidence="2">
    <location>
        <begin position="201"/>
        <end position="222"/>
    </location>
</feature>
<keyword evidence="6" id="KW-1185">Reference proteome</keyword>
<evidence type="ECO:0000313" key="6">
    <source>
        <dbReference type="Proteomes" id="UP001627154"/>
    </source>
</evidence>